<dbReference type="InterPro" id="IPR002156">
    <property type="entry name" value="RNaseH_domain"/>
</dbReference>
<dbReference type="InterPro" id="IPR004045">
    <property type="entry name" value="Glutathione_S-Trfase_N"/>
</dbReference>
<keyword evidence="2" id="KW-0808">Transferase</keyword>
<name>A0A7J6DX54_CANSA</name>
<dbReference type="GO" id="GO:0003676">
    <property type="term" value="F:nucleic acid binding"/>
    <property type="evidence" value="ECO:0007669"/>
    <property type="project" value="InterPro"/>
</dbReference>
<dbReference type="GO" id="GO:0004364">
    <property type="term" value="F:glutathione transferase activity"/>
    <property type="evidence" value="ECO:0007669"/>
    <property type="project" value="UniProtKB-EC"/>
</dbReference>
<dbReference type="InterPro" id="IPR040079">
    <property type="entry name" value="Glutathione_S-Trfase"/>
</dbReference>
<sequence length="573" mass="65664">MHNRTRFSGGRYARVGHGRVRMSVLSPSLSSVRSRTFLDSRLRSALSLAVDDMKRVILRRVTGTQTDPDSDNEKDDEEHEEVQVQPPTDSIEQNNTHDDSKPLASEQINENDAENISQKQAKVLRKHDKSVANFIETFLNTFNYTLLCICIFTFAILPVLGVHKENVHYLNVNDSWYNTWSDDWGIADSKHIDFLSGANAGDIGKFNRFGICLIDELWTARNRAFHDRVNPSWRGVLARVQGAASCLLTAWDTRPNSEVIQHAHKEIYLGKLALAVNFDANQPLEAESWAVFHAIRWCQTRGWRQVVIVSDCQLLVQGLQARRALDWRLTGVFWSMLELLDDLPEVEVVWMRRSRNQIQNTGDFVSNNIKIMGEEVKLYGARGSPFSDRVNIALKLKSTSLLKYNPIHKKVPTFVHNEKPIAESLVILEYIDETWKTHPILPQHPYERAQARFWSYFIDDKIVPTTLKVVKAKEERKNTLEELSEYLEMLEKELKDKYFGGEGIGMVDIAGNFIAQWIPTTKELVGVDILTEAKFPKLYKWSCDFATHPVIKEVSPSKEEIIAIFKPRLNATN</sequence>
<evidence type="ECO:0000259" key="6">
    <source>
        <dbReference type="PROSITE" id="PS50404"/>
    </source>
</evidence>
<dbReference type="InterPro" id="IPR044730">
    <property type="entry name" value="RNase_H-like_dom_plant"/>
</dbReference>
<dbReference type="Gene3D" id="1.20.1050.10">
    <property type="match status" value="1"/>
</dbReference>
<dbReference type="Proteomes" id="UP000525078">
    <property type="component" value="Unassembled WGS sequence"/>
</dbReference>
<evidence type="ECO:0000259" key="7">
    <source>
        <dbReference type="PROSITE" id="PS50405"/>
    </source>
</evidence>
<dbReference type="InterPro" id="IPR045073">
    <property type="entry name" value="Omega/Tau-like"/>
</dbReference>
<dbReference type="SUPFAM" id="SSF52833">
    <property type="entry name" value="Thioredoxin-like"/>
    <property type="match status" value="1"/>
</dbReference>
<reference evidence="8 9" key="1">
    <citation type="journal article" date="2020" name="bioRxiv">
        <title>Sequence and annotation of 42 cannabis genomes reveals extensive copy number variation in cannabinoid synthesis and pathogen resistance genes.</title>
        <authorList>
            <person name="Mckernan K.J."/>
            <person name="Helbert Y."/>
            <person name="Kane L.T."/>
            <person name="Ebling H."/>
            <person name="Zhang L."/>
            <person name="Liu B."/>
            <person name="Eaton Z."/>
            <person name="Mclaughlin S."/>
            <person name="Kingan S."/>
            <person name="Baybayan P."/>
            <person name="Concepcion G."/>
            <person name="Jordan M."/>
            <person name="Riva A."/>
            <person name="Barbazuk W."/>
            <person name="Harkins T."/>
        </authorList>
    </citation>
    <scope>NUCLEOTIDE SEQUENCE [LARGE SCALE GENOMIC DNA]</scope>
    <source>
        <strain evidence="9">cv. Jamaican Lion 4</strain>
        <tissue evidence="8">Leaf</tissue>
    </source>
</reference>
<dbReference type="CDD" id="cd03185">
    <property type="entry name" value="GST_C_Tau"/>
    <property type="match status" value="1"/>
</dbReference>
<evidence type="ECO:0000256" key="4">
    <source>
        <dbReference type="SAM" id="MobiDB-lite"/>
    </source>
</evidence>
<comment type="catalytic activity">
    <reaction evidence="3">
        <text>RX + glutathione = an S-substituted glutathione + a halide anion + H(+)</text>
        <dbReference type="Rhea" id="RHEA:16437"/>
        <dbReference type="ChEBI" id="CHEBI:15378"/>
        <dbReference type="ChEBI" id="CHEBI:16042"/>
        <dbReference type="ChEBI" id="CHEBI:17792"/>
        <dbReference type="ChEBI" id="CHEBI:57925"/>
        <dbReference type="ChEBI" id="CHEBI:90779"/>
        <dbReference type="EC" id="2.5.1.18"/>
    </reaction>
</comment>
<dbReference type="SUPFAM" id="SSF47616">
    <property type="entry name" value="GST C-terminal domain-like"/>
    <property type="match status" value="1"/>
</dbReference>
<dbReference type="Gene3D" id="3.30.420.10">
    <property type="entry name" value="Ribonuclease H-like superfamily/Ribonuclease H"/>
    <property type="match status" value="1"/>
</dbReference>
<keyword evidence="5" id="KW-0472">Membrane</keyword>
<evidence type="ECO:0000256" key="1">
    <source>
        <dbReference type="ARBA" id="ARBA00012452"/>
    </source>
</evidence>
<dbReference type="InterPro" id="IPR045074">
    <property type="entry name" value="GST_C_Tau"/>
</dbReference>
<keyword evidence="5" id="KW-1133">Transmembrane helix</keyword>
<dbReference type="Pfam" id="PF13456">
    <property type="entry name" value="RVT_3"/>
    <property type="match status" value="1"/>
</dbReference>
<dbReference type="AlphaFoldDB" id="A0A7J6DX54"/>
<dbReference type="Pfam" id="PF00043">
    <property type="entry name" value="GST_C"/>
    <property type="match status" value="1"/>
</dbReference>
<keyword evidence="5" id="KW-0812">Transmembrane</keyword>
<evidence type="ECO:0000256" key="3">
    <source>
        <dbReference type="ARBA" id="ARBA00047960"/>
    </source>
</evidence>
<dbReference type="EC" id="2.5.1.18" evidence="1"/>
<proteinExistence type="predicted"/>
<dbReference type="Pfam" id="PF02798">
    <property type="entry name" value="GST_N"/>
    <property type="match status" value="1"/>
</dbReference>
<comment type="caution">
    <text evidence="8">The sequence shown here is derived from an EMBL/GenBank/DDBJ whole genome shotgun (WGS) entry which is preliminary data.</text>
</comment>
<evidence type="ECO:0000313" key="8">
    <source>
        <dbReference type="EMBL" id="KAF4350661.1"/>
    </source>
</evidence>
<evidence type="ECO:0000256" key="5">
    <source>
        <dbReference type="SAM" id="Phobius"/>
    </source>
</evidence>
<dbReference type="InterPro" id="IPR012337">
    <property type="entry name" value="RNaseH-like_sf"/>
</dbReference>
<dbReference type="InterPro" id="IPR036282">
    <property type="entry name" value="Glutathione-S-Trfase_C_sf"/>
</dbReference>
<dbReference type="GO" id="GO:0004523">
    <property type="term" value="F:RNA-DNA hybrid ribonuclease activity"/>
    <property type="evidence" value="ECO:0007669"/>
    <property type="project" value="InterPro"/>
</dbReference>
<evidence type="ECO:0000313" key="9">
    <source>
        <dbReference type="Proteomes" id="UP000525078"/>
    </source>
</evidence>
<dbReference type="SFLD" id="SFLDG00358">
    <property type="entry name" value="Main_(cytGST)"/>
    <property type="match status" value="1"/>
</dbReference>
<feature type="domain" description="GST C-terminal" evidence="7">
    <location>
        <begin position="444"/>
        <end position="565"/>
    </location>
</feature>
<dbReference type="Gene3D" id="3.40.30.10">
    <property type="entry name" value="Glutaredoxin"/>
    <property type="match status" value="1"/>
</dbReference>
<dbReference type="EMBL" id="JAATIP010000359">
    <property type="protein sequence ID" value="KAF4350661.1"/>
    <property type="molecule type" value="Genomic_DNA"/>
</dbReference>
<dbReference type="FunFam" id="1.20.1050.10:FF:000012">
    <property type="entry name" value="Tau class glutathione S-transferase"/>
    <property type="match status" value="1"/>
</dbReference>
<organism evidence="8 9">
    <name type="scientific">Cannabis sativa</name>
    <name type="common">Hemp</name>
    <name type="synonym">Marijuana</name>
    <dbReference type="NCBI Taxonomy" id="3483"/>
    <lineage>
        <taxon>Eukaryota</taxon>
        <taxon>Viridiplantae</taxon>
        <taxon>Streptophyta</taxon>
        <taxon>Embryophyta</taxon>
        <taxon>Tracheophyta</taxon>
        <taxon>Spermatophyta</taxon>
        <taxon>Magnoliopsida</taxon>
        <taxon>eudicotyledons</taxon>
        <taxon>Gunneridae</taxon>
        <taxon>Pentapetalae</taxon>
        <taxon>rosids</taxon>
        <taxon>fabids</taxon>
        <taxon>Rosales</taxon>
        <taxon>Cannabaceae</taxon>
        <taxon>Cannabis</taxon>
    </lineage>
</organism>
<dbReference type="PANTHER" id="PTHR11260">
    <property type="entry name" value="GLUTATHIONE S-TRANSFERASE, GST, SUPERFAMILY, GST DOMAIN CONTAINING"/>
    <property type="match status" value="1"/>
</dbReference>
<feature type="compositionally biased region" description="Acidic residues" evidence="4">
    <location>
        <begin position="68"/>
        <end position="80"/>
    </location>
</feature>
<dbReference type="CDD" id="cd06222">
    <property type="entry name" value="RNase_H_like"/>
    <property type="match status" value="1"/>
</dbReference>
<feature type="transmembrane region" description="Helical" evidence="5">
    <location>
        <begin position="144"/>
        <end position="163"/>
    </location>
</feature>
<dbReference type="InterPro" id="IPR036397">
    <property type="entry name" value="RNaseH_sf"/>
</dbReference>
<dbReference type="SUPFAM" id="SSF53098">
    <property type="entry name" value="Ribonuclease H-like"/>
    <property type="match status" value="1"/>
</dbReference>
<dbReference type="PROSITE" id="PS50405">
    <property type="entry name" value="GST_CTER"/>
    <property type="match status" value="1"/>
</dbReference>
<dbReference type="InterPro" id="IPR036249">
    <property type="entry name" value="Thioredoxin-like_sf"/>
</dbReference>
<feature type="domain" description="GST N-terminal" evidence="6">
    <location>
        <begin position="374"/>
        <end position="439"/>
    </location>
</feature>
<accession>A0A7J6DX54</accession>
<dbReference type="GO" id="GO:0006749">
    <property type="term" value="P:glutathione metabolic process"/>
    <property type="evidence" value="ECO:0007669"/>
    <property type="project" value="InterPro"/>
</dbReference>
<dbReference type="GO" id="GO:0005737">
    <property type="term" value="C:cytoplasm"/>
    <property type="evidence" value="ECO:0007669"/>
    <property type="project" value="TreeGrafter"/>
</dbReference>
<dbReference type="SFLD" id="SFLDG01152">
    <property type="entry name" value="Main.3:_Omega-_and_Tau-like"/>
    <property type="match status" value="1"/>
</dbReference>
<gene>
    <name evidence="8" type="ORF">F8388_015846</name>
</gene>
<dbReference type="PANTHER" id="PTHR11260:SF676">
    <property type="entry name" value="GLUTATHIONE S-TRANSFERASE U8"/>
    <property type="match status" value="1"/>
</dbReference>
<dbReference type="InterPro" id="IPR010987">
    <property type="entry name" value="Glutathione-S-Trfase_C-like"/>
</dbReference>
<feature type="region of interest" description="Disordered" evidence="4">
    <location>
        <begin position="61"/>
        <end position="103"/>
    </location>
</feature>
<dbReference type="SFLD" id="SFLDS00019">
    <property type="entry name" value="Glutathione_Transferase_(cytos"/>
    <property type="match status" value="1"/>
</dbReference>
<protein>
    <recommendedName>
        <fullName evidence="1">glutathione transferase</fullName>
        <ecNumber evidence="1">2.5.1.18</ecNumber>
    </recommendedName>
</protein>
<feature type="compositionally biased region" description="Polar residues" evidence="4">
    <location>
        <begin position="85"/>
        <end position="94"/>
    </location>
</feature>
<dbReference type="PROSITE" id="PS50404">
    <property type="entry name" value="GST_NTER"/>
    <property type="match status" value="1"/>
</dbReference>
<evidence type="ECO:0000256" key="2">
    <source>
        <dbReference type="ARBA" id="ARBA00022679"/>
    </source>
</evidence>
<dbReference type="InterPro" id="IPR004046">
    <property type="entry name" value="GST_C"/>
</dbReference>